<comment type="caution">
    <text evidence="4">Lacks conserved residue(s) required for the propagation of feature annotation.</text>
</comment>
<gene>
    <name evidence="4" type="primary">truA</name>
    <name evidence="9" type="ORF">SAMN02746064_01279</name>
</gene>
<dbReference type="Pfam" id="PF01416">
    <property type="entry name" value="PseudoU_synth_1"/>
    <property type="match status" value="2"/>
</dbReference>
<dbReference type="Gene3D" id="3.30.70.660">
    <property type="entry name" value="Pseudouridine synthase I, catalytic domain, C-terminal subdomain"/>
    <property type="match status" value="1"/>
</dbReference>
<organism evidence="9 10">
    <name type="scientific">Alkalibacter saccharofermentans DSM 14828</name>
    <dbReference type="NCBI Taxonomy" id="1120975"/>
    <lineage>
        <taxon>Bacteria</taxon>
        <taxon>Bacillati</taxon>
        <taxon>Bacillota</taxon>
        <taxon>Clostridia</taxon>
        <taxon>Eubacteriales</taxon>
        <taxon>Eubacteriaceae</taxon>
        <taxon>Alkalibacter</taxon>
    </lineage>
</organism>
<comment type="similarity">
    <text evidence="1 4 7">Belongs to the tRNA pseudouridine synthase TruA family.</text>
</comment>
<sequence length="245" mass="28158">MKRNVKIVLEYDGGRYKGWQRLDSNDTIQGKLEDIVLKMTGNKTGIIGSGRTDSGVHARGQVANFIIDTDMKENEIKDYFNAYLPQDIAVKEVAFEKENFHSRHDAKEKTYVYYIYNNQVNSVFDRKFSLHVPEALDIEAIRKALPLFEGTHDFLGFSSLRKSKKITVRTINSLTMEKDGPRIKFVFKGDGFLYNTIRIIMGTILEIGTKKRKVSSIEEVFKTKTREKAGYTVPPHGLFLEEVKY</sequence>
<evidence type="ECO:0000313" key="9">
    <source>
        <dbReference type="EMBL" id="SHE82095.1"/>
    </source>
</evidence>
<dbReference type="InterPro" id="IPR020095">
    <property type="entry name" value="PsdUridine_synth_TruA_C"/>
</dbReference>
<accession>A0A1M4WLM2</accession>
<dbReference type="NCBIfam" id="TIGR00071">
    <property type="entry name" value="hisT_truA"/>
    <property type="match status" value="1"/>
</dbReference>
<dbReference type="SUPFAM" id="SSF55120">
    <property type="entry name" value="Pseudouridine synthase"/>
    <property type="match status" value="1"/>
</dbReference>
<dbReference type="FunFam" id="3.30.70.580:FF:000001">
    <property type="entry name" value="tRNA pseudouridine synthase A"/>
    <property type="match status" value="1"/>
</dbReference>
<feature type="domain" description="Pseudouridine synthase I TruA alpha/beta" evidence="8">
    <location>
        <begin position="147"/>
        <end position="245"/>
    </location>
</feature>
<dbReference type="Proteomes" id="UP000184251">
    <property type="component" value="Unassembled WGS sequence"/>
</dbReference>
<dbReference type="AlphaFoldDB" id="A0A1M4WLM2"/>
<dbReference type="HAMAP" id="MF_00171">
    <property type="entry name" value="TruA"/>
    <property type="match status" value="1"/>
</dbReference>
<dbReference type="EC" id="5.4.99.12" evidence="4"/>
<evidence type="ECO:0000256" key="4">
    <source>
        <dbReference type="HAMAP-Rule" id="MF_00171"/>
    </source>
</evidence>
<evidence type="ECO:0000256" key="1">
    <source>
        <dbReference type="ARBA" id="ARBA00009375"/>
    </source>
</evidence>
<dbReference type="InterPro" id="IPR020103">
    <property type="entry name" value="PsdUridine_synth_cat_dom_sf"/>
</dbReference>
<dbReference type="InterPro" id="IPR001406">
    <property type="entry name" value="PsdUridine_synth_TruA"/>
</dbReference>
<name>A0A1M4WLM2_9FIRM</name>
<dbReference type="STRING" id="1120975.SAMN02746064_01279"/>
<dbReference type="PANTHER" id="PTHR11142">
    <property type="entry name" value="PSEUDOURIDYLATE SYNTHASE"/>
    <property type="match status" value="1"/>
</dbReference>
<dbReference type="OrthoDB" id="9811823at2"/>
<evidence type="ECO:0000256" key="2">
    <source>
        <dbReference type="ARBA" id="ARBA00022694"/>
    </source>
</evidence>
<comment type="subunit">
    <text evidence="4">Homodimer.</text>
</comment>
<dbReference type="RefSeq" id="WP_073270273.1">
    <property type="nucleotide sequence ID" value="NZ_FQTU01000007.1"/>
</dbReference>
<feature type="domain" description="Pseudouridine synthase I TruA alpha/beta" evidence="8">
    <location>
        <begin position="10"/>
        <end position="103"/>
    </location>
</feature>
<dbReference type="GO" id="GO:0160147">
    <property type="term" value="F:tRNA pseudouridine(38-40) synthase activity"/>
    <property type="evidence" value="ECO:0007669"/>
    <property type="project" value="UniProtKB-EC"/>
</dbReference>
<dbReference type="InterPro" id="IPR020097">
    <property type="entry name" value="PsdUridine_synth_TruA_a/b_dom"/>
</dbReference>
<dbReference type="GO" id="GO:0031119">
    <property type="term" value="P:tRNA pseudouridine synthesis"/>
    <property type="evidence" value="ECO:0007669"/>
    <property type="project" value="UniProtKB-UniRule"/>
</dbReference>
<keyword evidence="3 4" id="KW-0413">Isomerase</keyword>
<evidence type="ECO:0000256" key="5">
    <source>
        <dbReference type="PIRSR" id="PIRSR001430-1"/>
    </source>
</evidence>
<dbReference type="PANTHER" id="PTHR11142:SF22">
    <property type="entry name" value="TRNA PSEUDOURIDINE SYNTHASE A 2"/>
    <property type="match status" value="1"/>
</dbReference>
<evidence type="ECO:0000259" key="8">
    <source>
        <dbReference type="Pfam" id="PF01416"/>
    </source>
</evidence>
<comment type="catalytic activity">
    <reaction evidence="4 7">
        <text>uridine(38/39/40) in tRNA = pseudouridine(38/39/40) in tRNA</text>
        <dbReference type="Rhea" id="RHEA:22376"/>
        <dbReference type="Rhea" id="RHEA-COMP:10085"/>
        <dbReference type="Rhea" id="RHEA-COMP:10087"/>
        <dbReference type="ChEBI" id="CHEBI:65314"/>
        <dbReference type="ChEBI" id="CHEBI:65315"/>
        <dbReference type="EC" id="5.4.99.12"/>
    </reaction>
</comment>
<dbReference type="InterPro" id="IPR020094">
    <property type="entry name" value="TruA/RsuA/RluB/E/F_N"/>
</dbReference>
<evidence type="ECO:0000256" key="3">
    <source>
        <dbReference type="ARBA" id="ARBA00023235"/>
    </source>
</evidence>
<dbReference type="CDD" id="cd02570">
    <property type="entry name" value="PseudoU_synth_EcTruA"/>
    <property type="match status" value="1"/>
</dbReference>
<dbReference type="Gene3D" id="3.30.70.580">
    <property type="entry name" value="Pseudouridine synthase I, catalytic domain, N-terminal subdomain"/>
    <property type="match status" value="1"/>
</dbReference>
<protein>
    <recommendedName>
        <fullName evidence="4">tRNA pseudouridine synthase A</fullName>
        <ecNumber evidence="4">5.4.99.12</ecNumber>
    </recommendedName>
    <alternativeName>
        <fullName evidence="4">tRNA pseudouridine(38-40) synthase</fullName>
    </alternativeName>
    <alternativeName>
        <fullName evidence="4">tRNA pseudouridylate synthase I</fullName>
    </alternativeName>
    <alternativeName>
        <fullName evidence="4">tRNA-uridine isomerase I</fullName>
    </alternativeName>
</protein>
<feature type="binding site" evidence="4 6">
    <location>
        <position position="111"/>
    </location>
    <ligand>
        <name>substrate</name>
    </ligand>
</feature>
<feature type="active site" description="Nucleophile" evidence="4 5">
    <location>
        <position position="53"/>
    </location>
</feature>
<evidence type="ECO:0000313" key="10">
    <source>
        <dbReference type="Proteomes" id="UP000184251"/>
    </source>
</evidence>
<keyword evidence="10" id="KW-1185">Reference proteome</keyword>
<dbReference type="EMBL" id="FQTU01000007">
    <property type="protein sequence ID" value="SHE82095.1"/>
    <property type="molecule type" value="Genomic_DNA"/>
</dbReference>
<evidence type="ECO:0000256" key="7">
    <source>
        <dbReference type="RuleBase" id="RU003792"/>
    </source>
</evidence>
<comment type="function">
    <text evidence="4">Formation of pseudouridine at positions 38, 39 and 40 in the anticodon stem and loop of transfer RNAs.</text>
</comment>
<keyword evidence="2 4" id="KW-0819">tRNA processing</keyword>
<dbReference type="GO" id="GO:0003723">
    <property type="term" value="F:RNA binding"/>
    <property type="evidence" value="ECO:0007669"/>
    <property type="project" value="InterPro"/>
</dbReference>
<reference evidence="9 10" key="1">
    <citation type="submission" date="2016-11" db="EMBL/GenBank/DDBJ databases">
        <authorList>
            <person name="Jaros S."/>
            <person name="Januszkiewicz K."/>
            <person name="Wedrychowicz H."/>
        </authorList>
    </citation>
    <scope>NUCLEOTIDE SEQUENCE [LARGE SCALE GENOMIC DNA]</scope>
    <source>
        <strain evidence="9 10">DSM 14828</strain>
    </source>
</reference>
<evidence type="ECO:0000256" key="6">
    <source>
        <dbReference type="PIRSR" id="PIRSR001430-2"/>
    </source>
</evidence>
<dbReference type="PIRSF" id="PIRSF001430">
    <property type="entry name" value="tRNA_psdUrid_synth"/>
    <property type="match status" value="1"/>
</dbReference>
<proteinExistence type="inferred from homology"/>